<protein>
    <submittedName>
        <fullName evidence="1">Uncharacterized protein</fullName>
    </submittedName>
</protein>
<organism evidence="1 2">
    <name type="scientific">Aspergillus sclerotioniger CBS 115572</name>
    <dbReference type="NCBI Taxonomy" id="1450535"/>
    <lineage>
        <taxon>Eukaryota</taxon>
        <taxon>Fungi</taxon>
        <taxon>Dikarya</taxon>
        <taxon>Ascomycota</taxon>
        <taxon>Pezizomycotina</taxon>
        <taxon>Eurotiomycetes</taxon>
        <taxon>Eurotiomycetidae</taxon>
        <taxon>Eurotiales</taxon>
        <taxon>Aspergillaceae</taxon>
        <taxon>Aspergillus</taxon>
        <taxon>Aspergillus subgen. Circumdati</taxon>
    </lineage>
</organism>
<feature type="non-terminal residue" evidence="1">
    <location>
        <position position="148"/>
    </location>
</feature>
<dbReference type="Proteomes" id="UP000246702">
    <property type="component" value="Unassembled WGS sequence"/>
</dbReference>
<keyword evidence="2" id="KW-1185">Reference proteome</keyword>
<dbReference type="AlphaFoldDB" id="A0A317W444"/>
<reference evidence="1 2" key="1">
    <citation type="submission" date="2016-12" db="EMBL/GenBank/DDBJ databases">
        <title>The genomes of Aspergillus section Nigri reveals drivers in fungal speciation.</title>
        <authorList>
            <consortium name="DOE Joint Genome Institute"/>
            <person name="Vesth T.C."/>
            <person name="Nybo J."/>
            <person name="Theobald S."/>
            <person name="Brandl J."/>
            <person name="Frisvad J.C."/>
            <person name="Nielsen K.F."/>
            <person name="Lyhne E.K."/>
            <person name="Kogle M.E."/>
            <person name="Kuo A."/>
            <person name="Riley R."/>
            <person name="Clum A."/>
            <person name="Nolan M."/>
            <person name="Lipzen A."/>
            <person name="Salamov A."/>
            <person name="Henrissat B."/>
            <person name="Wiebenga A."/>
            <person name="De Vries R.P."/>
            <person name="Grigoriev I.V."/>
            <person name="Mortensen U.H."/>
            <person name="Andersen M.R."/>
            <person name="Baker S.E."/>
        </authorList>
    </citation>
    <scope>NUCLEOTIDE SEQUENCE [LARGE SCALE GENOMIC DNA]</scope>
    <source>
        <strain evidence="1 2">CBS 115572</strain>
    </source>
</reference>
<dbReference type="OrthoDB" id="4177740at2759"/>
<dbReference type="GeneID" id="37118545"/>
<proteinExistence type="predicted"/>
<dbReference type="EMBL" id="MSFK01000021">
    <property type="protein sequence ID" value="PWY80729.1"/>
    <property type="molecule type" value="Genomic_DNA"/>
</dbReference>
<gene>
    <name evidence="1" type="ORF">BO94DRAFT_601882</name>
</gene>
<comment type="caution">
    <text evidence="1">The sequence shown here is derived from an EMBL/GenBank/DDBJ whole genome shotgun (WGS) entry which is preliminary data.</text>
</comment>
<accession>A0A317W444</accession>
<evidence type="ECO:0000313" key="1">
    <source>
        <dbReference type="EMBL" id="PWY80729.1"/>
    </source>
</evidence>
<name>A0A317W444_9EURO</name>
<evidence type="ECO:0000313" key="2">
    <source>
        <dbReference type="Proteomes" id="UP000246702"/>
    </source>
</evidence>
<dbReference type="RefSeq" id="XP_025465331.1">
    <property type="nucleotide sequence ID" value="XM_025616402.1"/>
</dbReference>
<sequence>MHLAKWVPMDNIYPEAVADEFEWALWYAVWKARKALNLPHTMIANMYRREADDKLLTHKVLIFLAVMITRLGGNDFARHTVVPIMAITVFAGYKLRILQAHYCLEGLVIRKSHLLSFTDKDVALPNMDIVMRFMAAKMVGNTKNLHVM</sequence>